<dbReference type="PANTHER" id="PTHR21180:SF32">
    <property type="entry name" value="ENDONUCLEASE_EXONUCLEASE_PHOSPHATASE FAMILY DOMAIN-CONTAINING PROTEIN 1"/>
    <property type="match status" value="1"/>
</dbReference>
<evidence type="ECO:0000313" key="1">
    <source>
        <dbReference type="EMBL" id="HDM90934.1"/>
    </source>
</evidence>
<protein>
    <submittedName>
        <fullName evidence="1">Helix-hairpin-helix domain-containing protein</fullName>
    </submittedName>
</protein>
<comment type="caution">
    <text evidence="1">The sequence shown here is derived from an EMBL/GenBank/DDBJ whole genome shotgun (WGS) entry which is preliminary data.</text>
</comment>
<gene>
    <name evidence="1" type="ORF">ENG67_06990</name>
</gene>
<dbReference type="Pfam" id="PF12836">
    <property type="entry name" value="HHH_3"/>
    <property type="match status" value="1"/>
</dbReference>
<proteinExistence type="predicted"/>
<dbReference type="InterPro" id="IPR010994">
    <property type="entry name" value="RuvA_2-like"/>
</dbReference>
<dbReference type="GO" id="GO:0015628">
    <property type="term" value="P:protein secretion by the type II secretion system"/>
    <property type="evidence" value="ECO:0007669"/>
    <property type="project" value="TreeGrafter"/>
</dbReference>
<sequence length="786" mass="91710">MKLAILLFFLLNSGDKLVDVNRAPLEELRTLQVPDSVAENIYNYRLVHGPYRSVYELLRVPGMTPKLFKKIKDQVEIVRMREGRDFSFYVERIRERGASEESPRESSFDEWIGLLAQPINVNKATVDDLYKLDRVSLIDAAAVVKRARILGFRYSRDLRGTPGLSYYGYRNMRNFVTYRDLEPEPVRGWISLESDYYNTLFTEGSDLTERIDDLEQGADTSLYADLLQAGWDSSQVENLIARLEKERENINEIKPGPYFNFKGRFTFFGKYRAGLSYNISPYKPDRDLKKVYLGAENLGFIRRLYLGNYRLTLGQALLFDNTDESRDRILTRPQGLYPDISRTESFDLFGAALELKLGPATPLFFFSNAKRDAVPDRDGNPLFYYVGSIVPENYRDLFTEKIIGTSLRSDLPSPFPIGTQVAFNYFQIKYDSPPTARFEDLDIPFDKDSLKGDPAFSWITGETKKFFGIEARTVKYPISLELEAAKEKGGGSAYILKGRYQENFFYFNFLFRHYDVNYTNPYMRPFQEDSRLEDTPMEKPYRLIDPLASELSELPIPKPETGFYLETRYQFTRRLLIPRAYIDVWKDNTDGLWNYRIQGSIEFRPVYPVRLRVRQKWQRRRNLRELSITESFTRETTGRIYALLTDYDYIGLEARYGRVQLKSRLSYPEEEIDGGFVAITFDHNLSRKSEIKGGAIVWRTGGMSQWAFEDVGIDFLYGNGTKYYISFLERPARNLSLKLKFRFKDSLFPHTGLLGRDIYTSEGKPIYYFTEEESQYSVHFNLDYTF</sequence>
<accession>A0A7C1BFB9</accession>
<dbReference type="Proteomes" id="UP000885931">
    <property type="component" value="Unassembled WGS sequence"/>
</dbReference>
<dbReference type="GO" id="GO:0015627">
    <property type="term" value="C:type II protein secretion system complex"/>
    <property type="evidence" value="ECO:0007669"/>
    <property type="project" value="TreeGrafter"/>
</dbReference>
<organism evidence="1">
    <name type="scientific">candidate division WOR-3 bacterium</name>
    <dbReference type="NCBI Taxonomy" id="2052148"/>
    <lineage>
        <taxon>Bacteria</taxon>
        <taxon>Bacteria division WOR-3</taxon>
    </lineage>
</organism>
<dbReference type="AlphaFoldDB" id="A0A7C1BFB9"/>
<name>A0A7C1BFB9_UNCW3</name>
<dbReference type="PANTHER" id="PTHR21180">
    <property type="entry name" value="ENDONUCLEASE/EXONUCLEASE/PHOSPHATASE FAMILY DOMAIN-CONTAINING PROTEIN 1"/>
    <property type="match status" value="1"/>
</dbReference>
<dbReference type="EMBL" id="DRBW01000256">
    <property type="protein sequence ID" value="HDM90934.1"/>
    <property type="molecule type" value="Genomic_DNA"/>
</dbReference>
<dbReference type="Gene3D" id="1.10.150.280">
    <property type="entry name" value="AF1531-like domain"/>
    <property type="match status" value="1"/>
</dbReference>
<reference evidence="1" key="1">
    <citation type="journal article" date="2020" name="mSystems">
        <title>Genome- and Community-Level Interaction Insights into Carbon Utilization and Element Cycling Functions of Hydrothermarchaeota in Hydrothermal Sediment.</title>
        <authorList>
            <person name="Zhou Z."/>
            <person name="Liu Y."/>
            <person name="Xu W."/>
            <person name="Pan J."/>
            <person name="Luo Z.H."/>
            <person name="Li M."/>
        </authorList>
    </citation>
    <scope>NUCLEOTIDE SEQUENCE [LARGE SCALE GENOMIC DNA]</scope>
    <source>
        <strain evidence="1">HyVt-237</strain>
    </source>
</reference>
<dbReference type="InterPro" id="IPR051675">
    <property type="entry name" value="Endo/Exo/Phosphatase_dom_1"/>
</dbReference>
<dbReference type="SUPFAM" id="SSF47781">
    <property type="entry name" value="RuvA domain 2-like"/>
    <property type="match status" value="1"/>
</dbReference>